<dbReference type="InterPro" id="IPR035965">
    <property type="entry name" value="PAS-like_dom_sf"/>
</dbReference>
<feature type="non-terminal residue" evidence="3">
    <location>
        <position position="255"/>
    </location>
</feature>
<feature type="transmembrane region" description="Helical" evidence="1">
    <location>
        <begin position="175"/>
        <end position="193"/>
    </location>
</feature>
<keyword evidence="1" id="KW-0472">Membrane</keyword>
<sequence length="255" mass="28601">MPKNKLRLLMAALAGIAAFVAALLLMDIPARIITGNHAQVAIQHLDSMRPPMLAIEKTEDALSKTADIAAFTRSATELRTRVAQYLEISQYNEELHKRVIQFSRVIDNWLANEKALWEYRNSLAATKSSLENLQQLEVRHNAAVGEFLNAMEVLALGEYPIHQDIARGRQASQRLQVLVVLLVLYLLSLIIIFQRIANKTLLTSFHEVQEARHDLAQREQYLSLTLDSIGDAVIATDVQGRVTRMNPVAGQLTGW</sequence>
<evidence type="ECO:0000259" key="2">
    <source>
        <dbReference type="PROSITE" id="PS50112"/>
    </source>
</evidence>
<keyword evidence="1" id="KW-1133">Transmembrane helix</keyword>
<feature type="domain" description="PAS" evidence="2">
    <location>
        <begin position="218"/>
        <end position="255"/>
    </location>
</feature>
<dbReference type="InterPro" id="IPR000014">
    <property type="entry name" value="PAS"/>
</dbReference>
<protein>
    <recommendedName>
        <fullName evidence="2">PAS domain-containing protein</fullName>
    </recommendedName>
</protein>
<keyword evidence="1" id="KW-0812">Transmembrane</keyword>
<organism evidence="3">
    <name type="scientific">hydrothermal vent metagenome</name>
    <dbReference type="NCBI Taxonomy" id="652676"/>
    <lineage>
        <taxon>unclassified sequences</taxon>
        <taxon>metagenomes</taxon>
        <taxon>ecological metagenomes</taxon>
    </lineage>
</organism>
<dbReference type="SUPFAM" id="SSF55785">
    <property type="entry name" value="PYP-like sensor domain (PAS domain)"/>
    <property type="match status" value="1"/>
</dbReference>
<dbReference type="Gene3D" id="3.30.450.20">
    <property type="entry name" value="PAS domain"/>
    <property type="match status" value="1"/>
</dbReference>
<name>A0A3B0YNX9_9ZZZZ</name>
<accession>A0A3B0YNX9</accession>
<gene>
    <name evidence="3" type="ORF">MNBD_GAMMA14-296</name>
</gene>
<dbReference type="PROSITE" id="PS50112">
    <property type="entry name" value="PAS"/>
    <property type="match status" value="1"/>
</dbReference>
<reference evidence="3" key="1">
    <citation type="submission" date="2018-06" db="EMBL/GenBank/DDBJ databases">
        <authorList>
            <person name="Zhirakovskaya E."/>
        </authorList>
    </citation>
    <scope>NUCLEOTIDE SEQUENCE</scope>
</reference>
<evidence type="ECO:0000313" key="3">
    <source>
        <dbReference type="EMBL" id="VAW82575.1"/>
    </source>
</evidence>
<dbReference type="AlphaFoldDB" id="A0A3B0YNX9"/>
<evidence type="ECO:0000256" key="1">
    <source>
        <dbReference type="SAM" id="Phobius"/>
    </source>
</evidence>
<dbReference type="EMBL" id="UOFM01000475">
    <property type="protein sequence ID" value="VAW82575.1"/>
    <property type="molecule type" value="Genomic_DNA"/>
</dbReference>
<proteinExistence type="predicted"/>